<protein>
    <recommendedName>
        <fullName evidence="4">MYND-type domain-containing protein</fullName>
    </recommendedName>
</protein>
<name>A0AAV9IZE9_CYACA</name>
<sequence>MPSVSDGGVHGDSSNVVLEAHLLSLLSSARRLPQSRDQWQLAVKRLRLWLLNDDNQPVRPPCMLLLDLYPSGALRAHRFTPAATATGTLPTPREVLQFLVEEMLTPQREQRERRRPASISFVDGALATALAKPLSYVLGAPDDWVPPVLSEADGVRDFMVRFAEKLVAQGKGTSSPAAEQPGLVDAVRERGHSAAAIALVARYFRTAAAWYRRAPWTRIPDRWLFRVETPTDSGGHSFQTFFVAILGGRTPGLVAMPSVRGARKRYQASVKGADATADAADDIPDTVFCAYTGQVLPGPYAWRCSRCHAAYYLDESAQRADWRRHAPECDRIAAAREPATAASTADTLRIQRPFWCQVELVHMYMEESALPFDDLDAIGEHQWPIAEPPGASWPVPFVTRSGPALLQPKVERPTRHQLEWLTDMLEWMLADGHLECMVGKCPAITETSARVSFVEDMACREARH</sequence>
<keyword evidence="1" id="KW-0479">Metal-binding</keyword>
<evidence type="ECO:0000313" key="5">
    <source>
        <dbReference type="EMBL" id="KAK4537718.1"/>
    </source>
</evidence>
<dbReference type="InterPro" id="IPR002893">
    <property type="entry name" value="Znf_MYND"/>
</dbReference>
<dbReference type="GO" id="GO:0008270">
    <property type="term" value="F:zinc ion binding"/>
    <property type="evidence" value="ECO:0007669"/>
    <property type="project" value="UniProtKB-KW"/>
</dbReference>
<reference evidence="5 6" key="1">
    <citation type="submission" date="2022-07" db="EMBL/GenBank/DDBJ databases">
        <title>Genome-wide signatures of adaptation to extreme environments.</title>
        <authorList>
            <person name="Cho C.H."/>
            <person name="Yoon H.S."/>
        </authorList>
    </citation>
    <scope>NUCLEOTIDE SEQUENCE [LARGE SCALE GENOMIC DNA]</scope>
    <source>
        <strain evidence="5 6">DBV 063 E5</strain>
    </source>
</reference>
<evidence type="ECO:0000256" key="1">
    <source>
        <dbReference type="ARBA" id="ARBA00022723"/>
    </source>
</evidence>
<keyword evidence="6" id="KW-1185">Reference proteome</keyword>
<evidence type="ECO:0000313" key="6">
    <source>
        <dbReference type="Proteomes" id="UP001301350"/>
    </source>
</evidence>
<dbReference type="Pfam" id="PF01753">
    <property type="entry name" value="zf-MYND"/>
    <property type="match status" value="1"/>
</dbReference>
<dbReference type="AlphaFoldDB" id="A0AAV9IZE9"/>
<evidence type="ECO:0000259" key="4">
    <source>
        <dbReference type="Pfam" id="PF01753"/>
    </source>
</evidence>
<accession>A0AAV9IZE9</accession>
<dbReference type="Proteomes" id="UP001301350">
    <property type="component" value="Unassembled WGS sequence"/>
</dbReference>
<gene>
    <name evidence="5" type="ORF">CDCA_CDCA14G3743</name>
</gene>
<comment type="caution">
    <text evidence="5">The sequence shown here is derived from an EMBL/GenBank/DDBJ whole genome shotgun (WGS) entry which is preliminary data.</text>
</comment>
<organism evidence="5 6">
    <name type="scientific">Cyanidium caldarium</name>
    <name type="common">Red alga</name>
    <dbReference type="NCBI Taxonomy" id="2771"/>
    <lineage>
        <taxon>Eukaryota</taxon>
        <taxon>Rhodophyta</taxon>
        <taxon>Bangiophyceae</taxon>
        <taxon>Cyanidiales</taxon>
        <taxon>Cyanidiaceae</taxon>
        <taxon>Cyanidium</taxon>
    </lineage>
</organism>
<dbReference type="SUPFAM" id="SSF144232">
    <property type="entry name" value="HIT/MYND zinc finger-like"/>
    <property type="match status" value="1"/>
</dbReference>
<keyword evidence="3" id="KW-0862">Zinc</keyword>
<feature type="domain" description="MYND-type" evidence="4">
    <location>
        <begin position="302"/>
        <end position="329"/>
    </location>
</feature>
<dbReference type="EMBL" id="JANCYW010000014">
    <property type="protein sequence ID" value="KAK4537718.1"/>
    <property type="molecule type" value="Genomic_DNA"/>
</dbReference>
<proteinExistence type="predicted"/>
<keyword evidence="2" id="KW-0863">Zinc-finger</keyword>
<dbReference type="Gene3D" id="6.10.140.2220">
    <property type="match status" value="1"/>
</dbReference>
<evidence type="ECO:0000256" key="3">
    <source>
        <dbReference type="ARBA" id="ARBA00022833"/>
    </source>
</evidence>
<evidence type="ECO:0000256" key="2">
    <source>
        <dbReference type="ARBA" id="ARBA00022771"/>
    </source>
</evidence>